<evidence type="ECO:0000256" key="2">
    <source>
        <dbReference type="ARBA" id="ARBA00022692"/>
    </source>
</evidence>
<dbReference type="PANTHER" id="PTHR47767">
    <property type="entry name" value="ADHESION G PROTEIN-COUPLED RECEPTOR G7"/>
    <property type="match status" value="1"/>
</dbReference>
<feature type="transmembrane region" description="Helical" evidence="6">
    <location>
        <begin position="520"/>
        <end position="537"/>
    </location>
</feature>
<feature type="transmembrane region" description="Helical" evidence="6">
    <location>
        <begin position="397"/>
        <end position="419"/>
    </location>
</feature>
<dbReference type="AlphaFoldDB" id="A0AAN9AS74"/>
<dbReference type="GO" id="GO:0004930">
    <property type="term" value="F:G protein-coupled receptor activity"/>
    <property type="evidence" value="ECO:0007669"/>
    <property type="project" value="InterPro"/>
</dbReference>
<dbReference type="CDD" id="cd15040">
    <property type="entry name" value="7tmB2_Adhesion"/>
    <property type="match status" value="1"/>
</dbReference>
<evidence type="ECO:0000313" key="9">
    <source>
        <dbReference type="EMBL" id="KAK7091734.1"/>
    </source>
</evidence>
<dbReference type="Pfam" id="PF00002">
    <property type="entry name" value="7tm_2"/>
    <property type="match status" value="1"/>
</dbReference>
<keyword evidence="3 6" id="KW-1133">Transmembrane helix</keyword>
<dbReference type="InterPro" id="IPR000832">
    <property type="entry name" value="GPCR_2_secretin-like"/>
</dbReference>
<dbReference type="Gene3D" id="2.60.220.50">
    <property type="match status" value="1"/>
</dbReference>
<keyword evidence="10" id="KW-1185">Reference proteome</keyword>
<feature type="transmembrane region" description="Helical" evidence="6">
    <location>
        <begin position="473"/>
        <end position="499"/>
    </location>
</feature>
<dbReference type="GO" id="GO:0007166">
    <property type="term" value="P:cell surface receptor signaling pathway"/>
    <property type="evidence" value="ECO:0007669"/>
    <property type="project" value="InterPro"/>
</dbReference>
<evidence type="ECO:0000256" key="6">
    <source>
        <dbReference type="SAM" id="Phobius"/>
    </source>
</evidence>
<dbReference type="InterPro" id="IPR000203">
    <property type="entry name" value="GPS"/>
</dbReference>
<comment type="subcellular location">
    <subcellularLocation>
        <location evidence="1">Membrane</location>
        <topology evidence="1">Multi-pass membrane protein</topology>
    </subcellularLocation>
</comment>
<dbReference type="PRINTS" id="PR00249">
    <property type="entry name" value="GPCRSECRETIN"/>
</dbReference>
<organism evidence="9 10">
    <name type="scientific">Littorina saxatilis</name>
    <dbReference type="NCBI Taxonomy" id="31220"/>
    <lineage>
        <taxon>Eukaryota</taxon>
        <taxon>Metazoa</taxon>
        <taxon>Spiralia</taxon>
        <taxon>Lophotrochozoa</taxon>
        <taxon>Mollusca</taxon>
        <taxon>Gastropoda</taxon>
        <taxon>Caenogastropoda</taxon>
        <taxon>Littorinimorpha</taxon>
        <taxon>Littorinoidea</taxon>
        <taxon>Littorinidae</taxon>
        <taxon>Littorina</taxon>
    </lineage>
</organism>
<feature type="transmembrane region" description="Helical" evidence="6">
    <location>
        <begin position="326"/>
        <end position="352"/>
    </location>
</feature>
<dbReference type="EMBL" id="JBAMIC010000022">
    <property type="protein sequence ID" value="KAK7091734.1"/>
    <property type="molecule type" value="Genomic_DNA"/>
</dbReference>
<reference evidence="9 10" key="1">
    <citation type="submission" date="2024-02" db="EMBL/GenBank/DDBJ databases">
        <title>Chromosome-scale genome assembly of the rough periwinkle Littorina saxatilis.</title>
        <authorList>
            <person name="De Jode A."/>
            <person name="Faria R."/>
            <person name="Formenti G."/>
            <person name="Sims Y."/>
            <person name="Smith T.P."/>
            <person name="Tracey A."/>
            <person name="Wood J.M.D."/>
            <person name="Zagrodzka Z.B."/>
            <person name="Johannesson K."/>
            <person name="Butlin R.K."/>
            <person name="Leder E.H."/>
        </authorList>
    </citation>
    <scope>NUCLEOTIDE SEQUENCE [LARGE SCALE GENOMIC DNA]</scope>
    <source>
        <strain evidence="9">Snail1</strain>
        <tissue evidence="9">Muscle</tissue>
    </source>
</reference>
<evidence type="ECO:0000256" key="4">
    <source>
        <dbReference type="ARBA" id="ARBA00023136"/>
    </source>
</evidence>
<evidence type="ECO:0000259" key="8">
    <source>
        <dbReference type="PROSITE" id="PS50261"/>
    </source>
</evidence>
<dbReference type="InterPro" id="IPR057244">
    <property type="entry name" value="GAIN_B"/>
</dbReference>
<feature type="domain" description="G-protein coupled receptors family 2 profile 2" evidence="8">
    <location>
        <begin position="327"/>
        <end position="567"/>
    </location>
</feature>
<dbReference type="InterPro" id="IPR046338">
    <property type="entry name" value="GAIN_dom_sf"/>
</dbReference>
<evidence type="ECO:0000256" key="1">
    <source>
        <dbReference type="ARBA" id="ARBA00004141"/>
    </source>
</evidence>
<evidence type="ECO:0000259" key="7">
    <source>
        <dbReference type="PROSITE" id="PS50221"/>
    </source>
</evidence>
<protein>
    <submittedName>
        <fullName evidence="9">Uncharacterized protein</fullName>
    </submittedName>
</protein>
<dbReference type="InterPro" id="IPR017981">
    <property type="entry name" value="GPCR_2-like_7TM"/>
</dbReference>
<dbReference type="Gene3D" id="1.20.1070.10">
    <property type="entry name" value="Rhodopsin 7-helix transmembrane proteins"/>
    <property type="match status" value="1"/>
</dbReference>
<keyword evidence="5" id="KW-1015">Disulfide bond</keyword>
<gene>
    <name evidence="9" type="ORF">V1264_009378</name>
</gene>
<keyword evidence="4 6" id="KW-0472">Membrane</keyword>
<sequence>MANINEMTLPEIVNATKAVLRENSTTSALDVILVANILEYATRLSNIPIETATDLLEVVEIVAGLNQTVLERSNTADNATNRVLQAVESLGDSVLLGESGSTRIQTNNTVLQVWNLTTVTDSHVLGLELASDSGEVFEITEGQGRGNRSEDEGKYDNTDTAIMLPGKTFRSIAEKFPGRYIRISASIFTQTSLFRSSASAVTDADSRHRHTMLNSKVIALRITVDGQPETNLSAFGNGSVTTVFTPVQSLLKDQAIQRVRSSRCVFWDFALQDGKGAWSEEGCYHSNTVQGKLVCECDHLTNFAVLLDLYGQETRKEKIAQIHESALSLISVFGLSLSIAGLSVTVISFIAIKKLHSSHPQQTLFNMALALLLAWVTFLAGFSRVHGHASCVLVAALLHYLILVSFMWMVIEGILYYLLLVKGMVTRISRYMLKTALPAWGLPLIPVIIILSIDVDLYSGGKQYCWMSRTPFYYAFLAPIIIMVSTNIVLYVLIVASICRRRDMSRGGTSYNAISIRTSIGCFVLLGLSWFFAFFAIEDARLVFQYLFTCTTAFQGFLIFASFTARDPAVRQFWLDLICRRKQARRGPRGSLPLIQSAPCRPVTKETSFTRSK</sequence>
<dbReference type="Pfam" id="PF01825">
    <property type="entry name" value="GPS"/>
    <property type="match status" value="1"/>
</dbReference>
<feature type="transmembrane region" description="Helical" evidence="6">
    <location>
        <begin position="543"/>
        <end position="563"/>
    </location>
</feature>
<dbReference type="PROSITE" id="PS50261">
    <property type="entry name" value="G_PROTEIN_RECEP_F2_4"/>
    <property type="match status" value="1"/>
</dbReference>
<dbReference type="Proteomes" id="UP001374579">
    <property type="component" value="Unassembled WGS sequence"/>
</dbReference>
<accession>A0AAN9AS74</accession>
<comment type="caution">
    <text evidence="9">The sequence shown here is derived from an EMBL/GenBank/DDBJ whole genome shotgun (WGS) entry which is preliminary data.</text>
</comment>
<dbReference type="SUPFAM" id="SSF81321">
    <property type="entry name" value="Family A G protein-coupled receptor-like"/>
    <property type="match status" value="1"/>
</dbReference>
<evidence type="ECO:0000313" key="10">
    <source>
        <dbReference type="Proteomes" id="UP001374579"/>
    </source>
</evidence>
<dbReference type="PROSITE" id="PS50221">
    <property type="entry name" value="GAIN_B"/>
    <property type="match status" value="1"/>
</dbReference>
<keyword evidence="2 6" id="KW-0812">Transmembrane</keyword>
<dbReference type="InterPro" id="IPR053066">
    <property type="entry name" value="ADGR_G7"/>
</dbReference>
<dbReference type="GO" id="GO:0016020">
    <property type="term" value="C:membrane"/>
    <property type="evidence" value="ECO:0007669"/>
    <property type="project" value="UniProtKB-SubCell"/>
</dbReference>
<evidence type="ECO:0000256" key="3">
    <source>
        <dbReference type="ARBA" id="ARBA00022989"/>
    </source>
</evidence>
<feature type="transmembrane region" description="Helical" evidence="6">
    <location>
        <begin position="431"/>
        <end position="453"/>
    </location>
</feature>
<name>A0AAN9AS74_9CAEN</name>
<feature type="domain" description="GAIN-B" evidence="7">
    <location>
        <begin position="159"/>
        <end position="313"/>
    </location>
</feature>
<evidence type="ECO:0000256" key="5">
    <source>
        <dbReference type="ARBA" id="ARBA00023157"/>
    </source>
</evidence>
<feature type="transmembrane region" description="Helical" evidence="6">
    <location>
        <begin position="364"/>
        <end position="385"/>
    </location>
</feature>
<proteinExistence type="predicted"/>
<dbReference type="SMART" id="SM00303">
    <property type="entry name" value="GPS"/>
    <property type="match status" value="1"/>
</dbReference>